<proteinExistence type="inferred from homology"/>
<dbReference type="PANTHER" id="PTHR42743:SF11">
    <property type="entry name" value="AMINODEOXYCHORISMATE LYASE"/>
    <property type="match status" value="1"/>
</dbReference>
<dbReference type="InterPro" id="IPR036038">
    <property type="entry name" value="Aminotransferase-like"/>
</dbReference>
<dbReference type="InterPro" id="IPR043131">
    <property type="entry name" value="BCAT-like_N"/>
</dbReference>
<organism evidence="4 5">
    <name type="scientific">Lederbergia graminis</name>
    <dbReference type="NCBI Taxonomy" id="735518"/>
    <lineage>
        <taxon>Bacteria</taxon>
        <taxon>Bacillati</taxon>
        <taxon>Bacillota</taxon>
        <taxon>Bacilli</taxon>
        <taxon>Bacillales</taxon>
        <taxon>Bacillaceae</taxon>
        <taxon>Lederbergia</taxon>
    </lineage>
</organism>
<keyword evidence="5" id="KW-1185">Reference proteome</keyword>
<dbReference type="Pfam" id="PF01063">
    <property type="entry name" value="Aminotran_4"/>
    <property type="match status" value="1"/>
</dbReference>
<protein>
    <submittedName>
        <fullName evidence="4">Aminodeoxychorismate lyase</fullName>
        <ecNumber evidence="4">4.1.3.38</ecNumber>
    </submittedName>
</protein>
<dbReference type="InterPro" id="IPR001544">
    <property type="entry name" value="Aminotrans_IV"/>
</dbReference>
<comment type="caution">
    <text evidence="4">The sequence shown here is derived from an EMBL/GenBank/DDBJ whole genome shotgun (WGS) entry which is preliminary data.</text>
</comment>
<dbReference type="InterPro" id="IPR043132">
    <property type="entry name" value="BCAT-like_C"/>
</dbReference>
<comment type="similarity">
    <text evidence="2">Belongs to the class-IV pyridoxal-phosphate-dependent aminotransferase family.</text>
</comment>
<dbReference type="InterPro" id="IPR050571">
    <property type="entry name" value="Class-IV_PLP-Dep_Aminotrnsfr"/>
</dbReference>
<dbReference type="Gene3D" id="3.30.470.10">
    <property type="match status" value="1"/>
</dbReference>
<dbReference type="Proteomes" id="UP001596147">
    <property type="component" value="Unassembled WGS sequence"/>
</dbReference>
<accession>A0ABW0LQW5</accession>
<evidence type="ECO:0000313" key="5">
    <source>
        <dbReference type="Proteomes" id="UP001596147"/>
    </source>
</evidence>
<keyword evidence="4" id="KW-0456">Lyase</keyword>
<dbReference type="RefSeq" id="WP_382355615.1">
    <property type="nucleotide sequence ID" value="NZ_JBHSMC010000044.1"/>
</dbReference>
<reference evidence="5" key="1">
    <citation type="journal article" date="2019" name="Int. J. Syst. Evol. Microbiol.">
        <title>The Global Catalogue of Microorganisms (GCM) 10K type strain sequencing project: providing services to taxonomists for standard genome sequencing and annotation.</title>
        <authorList>
            <consortium name="The Broad Institute Genomics Platform"/>
            <consortium name="The Broad Institute Genome Sequencing Center for Infectious Disease"/>
            <person name="Wu L."/>
            <person name="Ma J."/>
        </authorList>
    </citation>
    <scope>NUCLEOTIDE SEQUENCE [LARGE SCALE GENOMIC DNA]</scope>
    <source>
        <strain evidence="5">CGMCC 1.12237</strain>
    </source>
</reference>
<dbReference type="GO" id="GO:0008696">
    <property type="term" value="F:4-amino-4-deoxychorismate lyase activity"/>
    <property type="evidence" value="ECO:0007669"/>
    <property type="project" value="UniProtKB-EC"/>
</dbReference>
<dbReference type="SUPFAM" id="SSF56752">
    <property type="entry name" value="D-aminoacid aminotransferase-like PLP-dependent enzymes"/>
    <property type="match status" value="1"/>
</dbReference>
<gene>
    <name evidence="4" type="primary">pabC</name>
    <name evidence="4" type="ORF">ACFPM4_19615</name>
</gene>
<name>A0ABW0LQW5_9BACI</name>
<evidence type="ECO:0000313" key="4">
    <source>
        <dbReference type="EMBL" id="MFC5466936.1"/>
    </source>
</evidence>
<dbReference type="Gene3D" id="3.20.10.10">
    <property type="entry name" value="D-amino Acid Aminotransferase, subunit A, domain 2"/>
    <property type="match status" value="1"/>
</dbReference>
<comment type="cofactor">
    <cofactor evidence="1">
        <name>pyridoxal 5'-phosphate</name>
        <dbReference type="ChEBI" id="CHEBI:597326"/>
    </cofactor>
</comment>
<dbReference type="PANTHER" id="PTHR42743">
    <property type="entry name" value="AMINO-ACID AMINOTRANSFERASE"/>
    <property type="match status" value="1"/>
</dbReference>
<evidence type="ECO:0000256" key="2">
    <source>
        <dbReference type="ARBA" id="ARBA00009320"/>
    </source>
</evidence>
<dbReference type="EMBL" id="JBHSMC010000044">
    <property type="protein sequence ID" value="MFC5466936.1"/>
    <property type="molecule type" value="Genomic_DNA"/>
</dbReference>
<dbReference type="EC" id="4.1.3.38" evidence="4"/>
<evidence type="ECO:0000256" key="1">
    <source>
        <dbReference type="ARBA" id="ARBA00001933"/>
    </source>
</evidence>
<evidence type="ECO:0000256" key="3">
    <source>
        <dbReference type="ARBA" id="ARBA00022898"/>
    </source>
</evidence>
<keyword evidence="3" id="KW-0663">Pyridoxal phosphate</keyword>
<sequence>MYIFLNGQYIRREEATISPFDHGYLYGLGVFETMRTYEGNAFLLNQHVERLNSGMKEMNIALEFSTSQVEKILKELSRLNDLQNSYIRFNVSAGIGEIGLQTNPYSEPTVIVFQKPLVGIEPLREKEAVILKTVRNTPETTIRIKSHHFFNNVAAKLELGADPNKEGLMLTKDGFIAEGVTSNIFWLRDGVLCTPSLETGILNGITRQFIIRIAQELGIDVKIGLFKVEDLGQADEIFFTNSVQEIIPVNKLDKHFYPGKNGRLVQQLYSIYHQAIKKDGPKS</sequence>
<dbReference type="CDD" id="cd00449">
    <property type="entry name" value="PLPDE_IV"/>
    <property type="match status" value="1"/>
</dbReference>
<dbReference type="NCBIfam" id="NF005800">
    <property type="entry name" value="PRK07650.1"/>
    <property type="match status" value="1"/>
</dbReference>